<dbReference type="AlphaFoldDB" id="A0A094Q2N1"/>
<sequence>MRLLPELVRVCLESTNLMSTNSHMLSVKDLSISFGGLKALNKVSLELNKNEIIGLIGPNGAGKTTLFNALSGLVEVDSGELEIHDKAHRWPKPHELIKLGISRTLQGVGLFPELTVLENVMIGASNTSRTGLISAALGLSSKDETHLKELAMTALERVYATSLANRRADTLDYPVTKRVALARALISQPQILLLDEPAGGLGAQDIEWMNSLIHNLSSQCSVILVEHHMDVVMSVCDRLYVLNFGEVIASGDVESVRRNPDVVAAYLGAHA</sequence>
<dbReference type="InterPro" id="IPR003439">
    <property type="entry name" value="ABC_transporter-like_ATP-bd"/>
</dbReference>
<dbReference type="PROSITE" id="PS50893">
    <property type="entry name" value="ABC_TRANSPORTER_2"/>
    <property type="match status" value="1"/>
</dbReference>
<protein>
    <submittedName>
        <fullName evidence="5">Branched-chain amino acid ABC transporter ATPase</fullName>
    </submittedName>
</protein>
<dbReference type="Gene3D" id="3.40.50.300">
    <property type="entry name" value="P-loop containing nucleotide triphosphate hydrolases"/>
    <property type="match status" value="1"/>
</dbReference>
<evidence type="ECO:0000256" key="3">
    <source>
        <dbReference type="ARBA" id="ARBA00022840"/>
    </source>
</evidence>
<dbReference type="GO" id="GO:0005524">
    <property type="term" value="F:ATP binding"/>
    <property type="evidence" value="ECO:0007669"/>
    <property type="project" value="UniProtKB-KW"/>
</dbReference>
<dbReference type="Pfam" id="PF00005">
    <property type="entry name" value="ABC_tran"/>
    <property type="match status" value="1"/>
</dbReference>
<reference evidence="5" key="1">
    <citation type="submission" date="2014-05" db="EMBL/GenBank/DDBJ databases">
        <title>Key roles for freshwater Actinobacteria revealed by deep metagenomic sequencing.</title>
        <authorList>
            <person name="Ghai R."/>
            <person name="Mizuno C.M."/>
            <person name="Picazo A."/>
            <person name="Camacho A."/>
            <person name="Rodriguez-Valera F."/>
        </authorList>
    </citation>
    <scope>NUCLEOTIDE SEQUENCE</scope>
</reference>
<evidence type="ECO:0000313" key="5">
    <source>
        <dbReference type="EMBL" id="KGA17637.1"/>
    </source>
</evidence>
<dbReference type="InterPro" id="IPR027417">
    <property type="entry name" value="P-loop_NTPase"/>
</dbReference>
<keyword evidence="3" id="KW-0067">ATP-binding</keyword>
<dbReference type="GO" id="GO:0016887">
    <property type="term" value="F:ATP hydrolysis activity"/>
    <property type="evidence" value="ECO:0007669"/>
    <property type="project" value="InterPro"/>
</dbReference>
<dbReference type="GO" id="GO:0005886">
    <property type="term" value="C:plasma membrane"/>
    <property type="evidence" value="ECO:0007669"/>
    <property type="project" value="TreeGrafter"/>
</dbReference>
<organism evidence="5">
    <name type="scientific">freshwater metagenome</name>
    <dbReference type="NCBI Taxonomy" id="449393"/>
    <lineage>
        <taxon>unclassified sequences</taxon>
        <taxon>metagenomes</taxon>
        <taxon>ecological metagenomes</taxon>
    </lineage>
</organism>
<dbReference type="SUPFAM" id="SSF52540">
    <property type="entry name" value="P-loop containing nucleoside triphosphate hydrolases"/>
    <property type="match status" value="1"/>
</dbReference>
<dbReference type="PANTHER" id="PTHR45772:SF4">
    <property type="entry name" value="ABC TRANSPORTER ATP-BINDING PROTEIN"/>
    <property type="match status" value="1"/>
</dbReference>
<keyword evidence="1" id="KW-0813">Transport</keyword>
<keyword evidence="2" id="KW-0547">Nucleotide-binding</keyword>
<comment type="caution">
    <text evidence="5">The sequence shown here is derived from an EMBL/GenBank/DDBJ whole genome shotgun (WGS) entry which is preliminary data.</text>
</comment>
<dbReference type="EMBL" id="JNSK01000039">
    <property type="protein sequence ID" value="KGA17637.1"/>
    <property type="molecule type" value="Genomic_DNA"/>
</dbReference>
<gene>
    <name evidence="5" type="ORF">GM50_11255</name>
</gene>
<evidence type="ECO:0000256" key="2">
    <source>
        <dbReference type="ARBA" id="ARBA00022741"/>
    </source>
</evidence>
<dbReference type="PANTHER" id="PTHR45772">
    <property type="entry name" value="CONSERVED COMPONENT OF ABC TRANSPORTER FOR NATURAL AMINO ACIDS-RELATED"/>
    <property type="match status" value="1"/>
</dbReference>
<dbReference type="InterPro" id="IPR032823">
    <property type="entry name" value="BCA_ABC_TP_C"/>
</dbReference>
<proteinExistence type="predicted"/>
<dbReference type="SMART" id="SM00382">
    <property type="entry name" value="AAA"/>
    <property type="match status" value="1"/>
</dbReference>
<dbReference type="InterPro" id="IPR051120">
    <property type="entry name" value="ABC_AA/LPS_Transport"/>
</dbReference>
<name>A0A094Q2N1_9ZZZZ</name>
<evidence type="ECO:0000259" key="4">
    <source>
        <dbReference type="PROSITE" id="PS50893"/>
    </source>
</evidence>
<dbReference type="InterPro" id="IPR003593">
    <property type="entry name" value="AAA+_ATPase"/>
</dbReference>
<evidence type="ECO:0000256" key="1">
    <source>
        <dbReference type="ARBA" id="ARBA00022448"/>
    </source>
</evidence>
<accession>A0A094Q2N1</accession>
<feature type="domain" description="ABC transporter" evidence="4">
    <location>
        <begin position="25"/>
        <end position="269"/>
    </location>
</feature>
<dbReference type="CDD" id="cd03219">
    <property type="entry name" value="ABC_Mj1267_LivG_branched"/>
    <property type="match status" value="1"/>
</dbReference>
<dbReference type="Pfam" id="PF12399">
    <property type="entry name" value="BCA_ABC_TP_C"/>
    <property type="match status" value="1"/>
</dbReference>